<feature type="transmembrane region" description="Helical" evidence="1">
    <location>
        <begin position="178"/>
        <end position="201"/>
    </location>
</feature>
<keyword evidence="1" id="KW-0812">Transmembrane</keyword>
<sequence length="434" mass="50364">MKLELVTLIVSIFSLIVWVFFDYLSFYLITKVKFRICDLLLTLYFIFSFYQSLVNLWFSAIASFFEVIIFYLWFENRAEKNMVLGASLIIAIIDTVNNVIINVLQLKSAFTIKDTLLSEVVTIVLLIITEIIIYNKKAEIFDILSSKADRVFLSLIAYFYISIELFSVIVTVSENKHIIILSLLIILILQFIFGIVAFYFYTVINQKILKAEKQKELQNRIEDIENYAEYLESTEDNLIKFRHDIKSLISSISLNTDDDKPDLVSYVDNYINKNSFERYQGLNHIKNKLLKNLFLTKIAVMVNKNLNYNFECTQDAKISIENNEMFDLIRILGIAMDNAIEASTELGSKSRIDIMVFKNQSNGIEFEIKNLVKNENIRINEIQRSGVTSKVDHLGVGLANVKEIISKYSNMSLDLKIENKYFTFYLVVDEEEPL</sequence>
<dbReference type="GO" id="GO:0042802">
    <property type="term" value="F:identical protein binding"/>
    <property type="evidence" value="ECO:0007669"/>
    <property type="project" value="TreeGrafter"/>
</dbReference>
<comment type="caution">
    <text evidence="3">The sequence shown here is derived from an EMBL/GenBank/DDBJ whole genome shotgun (WGS) entry which is preliminary data.</text>
</comment>
<accession>A0A7X4HL22</accession>
<dbReference type="InterPro" id="IPR032834">
    <property type="entry name" value="NatK-like_C"/>
</dbReference>
<dbReference type="PANTHER" id="PTHR40448:SF1">
    <property type="entry name" value="TWO-COMPONENT SENSOR HISTIDINE KINASE"/>
    <property type="match status" value="1"/>
</dbReference>
<evidence type="ECO:0000256" key="1">
    <source>
        <dbReference type="SAM" id="Phobius"/>
    </source>
</evidence>
<feature type="transmembrane region" description="Helical" evidence="1">
    <location>
        <begin position="81"/>
        <end position="104"/>
    </location>
</feature>
<dbReference type="InterPro" id="IPR036890">
    <property type="entry name" value="HATPase_C_sf"/>
</dbReference>
<dbReference type="Gene3D" id="3.30.565.10">
    <property type="entry name" value="Histidine kinase-like ATPase, C-terminal domain"/>
    <property type="match status" value="1"/>
</dbReference>
<feature type="transmembrane region" description="Helical" evidence="1">
    <location>
        <begin position="116"/>
        <end position="134"/>
    </location>
</feature>
<feature type="transmembrane region" description="Helical" evidence="1">
    <location>
        <begin position="155"/>
        <end position="172"/>
    </location>
</feature>
<dbReference type="EMBL" id="WWFF01000001">
    <property type="protein sequence ID" value="MYN52754.1"/>
    <property type="molecule type" value="Genomic_DNA"/>
</dbReference>
<feature type="transmembrane region" description="Helical" evidence="1">
    <location>
        <begin position="6"/>
        <end position="25"/>
    </location>
</feature>
<dbReference type="AlphaFoldDB" id="A0A7X4HL22"/>
<organism evidence="3 4">
    <name type="scientific">Lactobacillus crispatus</name>
    <dbReference type="NCBI Taxonomy" id="47770"/>
    <lineage>
        <taxon>Bacteria</taxon>
        <taxon>Bacillati</taxon>
        <taxon>Bacillota</taxon>
        <taxon>Bacilli</taxon>
        <taxon>Lactobacillales</taxon>
        <taxon>Lactobacillaceae</taxon>
        <taxon>Lactobacillus</taxon>
    </lineage>
</organism>
<evidence type="ECO:0000313" key="3">
    <source>
        <dbReference type="EMBL" id="MYN52754.1"/>
    </source>
</evidence>
<gene>
    <name evidence="3" type="ORF">GTK63_00165</name>
</gene>
<dbReference type="Pfam" id="PF14501">
    <property type="entry name" value="HATPase_c_5"/>
    <property type="match status" value="1"/>
</dbReference>
<evidence type="ECO:0000259" key="2">
    <source>
        <dbReference type="Pfam" id="PF14501"/>
    </source>
</evidence>
<name>A0A7X4HL22_9LACO</name>
<evidence type="ECO:0000313" key="4">
    <source>
        <dbReference type="Proteomes" id="UP000460132"/>
    </source>
</evidence>
<dbReference type="RefSeq" id="WP_131501709.1">
    <property type="nucleotide sequence ID" value="NZ_CBCRTX010000002.1"/>
</dbReference>
<dbReference type="PANTHER" id="PTHR40448">
    <property type="entry name" value="TWO-COMPONENT SENSOR HISTIDINE KINASE"/>
    <property type="match status" value="1"/>
</dbReference>
<proteinExistence type="predicted"/>
<reference evidence="3 4" key="1">
    <citation type="submission" date="2020-01" db="EMBL/GenBank/DDBJ databases">
        <title>Vaginal microbiome of pregnant Indian women: Insights into the genome of dominants Lactobacillus species.</title>
        <authorList>
            <person name="Das B."/>
            <person name="Mehta O."/>
            <person name="Ghosh T.S."/>
            <person name="Kothidar A."/>
            <person name="Gowtham M.R."/>
            <person name="Mitra R."/>
            <person name="Kshetrapal P."/>
            <person name="Wadhwa N."/>
            <person name="Thiruvengadam R."/>
            <person name="Nair G.B."/>
            <person name="Bhatnagar S."/>
            <person name="Pore S."/>
        </authorList>
    </citation>
    <scope>NUCLEOTIDE SEQUENCE [LARGE SCALE GENOMIC DNA]</scope>
    <source>
        <strain evidence="3 4">Indica2</strain>
    </source>
</reference>
<keyword evidence="1" id="KW-1133">Transmembrane helix</keyword>
<protein>
    <submittedName>
        <fullName evidence="3">GHKL domain-containing protein</fullName>
    </submittedName>
</protein>
<keyword evidence="1" id="KW-0472">Membrane</keyword>
<dbReference type="Proteomes" id="UP000460132">
    <property type="component" value="Unassembled WGS sequence"/>
</dbReference>
<dbReference type="SUPFAM" id="SSF55874">
    <property type="entry name" value="ATPase domain of HSP90 chaperone/DNA topoisomerase II/histidine kinase"/>
    <property type="match status" value="1"/>
</dbReference>
<feature type="domain" description="Sensor histidine kinase NatK-like C-terminal" evidence="2">
    <location>
        <begin position="324"/>
        <end position="426"/>
    </location>
</feature>